<evidence type="ECO:0000313" key="3">
    <source>
        <dbReference type="Proteomes" id="UP001174909"/>
    </source>
</evidence>
<comment type="caution">
    <text evidence="2">The sequence shown here is derived from an EMBL/GenBank/DDBJ whole genome shotgun (WGS) entry which is preliminary data.</text>
</comment>
<feature type="compositionally biased region" description="Low complexity" evidence="1">
    <location>
        <begin position="170"/>
        <end position="197"/>
    </location>
</feature>
<dbReference type="SUPFAM" id="SSF51735">
    <property type="entry name" value="NAD(P)-binding Rossmann-fold domains"/>
    <property type="match status" value="1"/>
</dbReference>
<dbReference type="Proteomes" id="UP001174909">
    <property type="component" value="Unassembled WGS sequence"/>
</dbReference>
<organism evidence="2 3">
    <name type="scientific">Geodia barretti</name>
    <name type="common">Barrett's horny sponge</name>
    <dbReference type="NCBI Taxonomy" id="519541"/>
    <lineage>
        <taxon>Eukaryota</taxon>
        <taxon>Metazoa</taxon>
        <taxon>Porifera</taxon>
        <taxon>Demospongiae</taxon>
        <taxon>Heteroscleromorpha</taxon>
        <taxon>Tetractinellida</taxon>
        <taxon>Astrophorina</taxon>
        <taxon>Geodiidae</taxon>
        <taxon>Geodia</taxon>
    </lineage>
</organism>
<dbReference type="Gene3D" id="3.40.50.720">
    <property type="entry name" value="NAD(P)-binding Rossmann-like Domain"/>
    <property type="match status" value="1"/>
</dbReference>
<protein>
    <submittedName>
        <fullName evidence="2">Uncharacterized protein</fullName>
    </submittedName>
</protein>
<sequence>MGPLLSASSGDTSAKGCILFLNNETPAIPELYTAVIDVRDVATAQIAAMEKPEAAGNRYLLVHNETTSFKEFADHLREEFGPQGYKVPSMMLPKAVAWFLKFFNSDVKLIYPAIGRRLTWSNSKMKGELGVQPRPLKKTMADMGYSTIEFGLVPKKSGYLGHPSTRSSPPEDTGQQTEQQETTATEETSEPATATEPSQTTEGEAT</sequence>
<gene>
    <name evidence="2" type="ORF">GBAR_LOCUS18757</name>
</gene>
<evidence type="ECO:0000313" key="2">
    <source>
        <dbReference type="EMBL" id="CAI8033252.1"/>
    </source>
</evidence>
<name>A0AA35X0G1_GEOBA</name>
<keyword evidence="3" id="KW-1185">Reference proteome</keyword>
<accession>A0AA35X0G1</accession>
<feature type="region of interest" description="Disordered" evidence="1">
    <location>
        <begin position="155"/>
        <end position="206"/>
    </location>
</feature>
<proteinExistence type="predicted"/>
<reference evidence="2" key="1">
    <citation type="submission" date="2023-03" db="EMBL/GenBank/DDBJ databases">
        <authorList>
            <person name="Steffen K."/>
            <person name="Cardenas P."/>
        </authorList>
    </citation>
    <scope>NUCLEOTIDE SEQUENCE</scope>
</reference>
<dbReference type="InterPro" id="IPR036291">
    <property type="entry name" value="NAD(P)-bd_dom_sf"/>
</dbReference>
<dbReference type="EMBL" id="CASHTH010002650">
    <property type="protein sequence ID" value="CAI8033252.1"/>
    <property type="molecule type" value="Genomic_DNA"/>
</dbReference>
<dbReference type="AlphaFoldDB" id="A0AA35X0G1"/>
<evidence type="ECO:0000256" key="1">
    <source>
        <dbReference type="SAM" id="MobiDB-lite"/>
    </source>
</evidence>